<dbReference type="RefSeq" id="WP_186478160.1">
    <property type="nucleotide sequence ID" value="NZ_JABWRS010000005.1"/>
</dbReference>
<organism evidence="2 3">
    <name type="scientific">Pseudomonas taiwanensis</name>
    <dbReference type="NCBI Taxonomy" id="470150"/>
    <lineage>
        <taxon>Bacteria</taxon>
        <taxon>Pseudomonadati</taxon>
        <taxon>Pseudomonadota</taxon>
        <taxon>Gammaproteobacteria</taxon>
        <taxon>Pseudomonadales</taxon>
        <taxon>Pseudomonadaceae</taxon>
        <taxon>Pseudomonas</taxon>
    </lineage>
</organism>
<dbReference type="EMBL" id="JABWRS010000005">
    <property type="protein sequence ID" value="MBC3475701.1"/>
    <property type="molecule type" value="Genomic_DNA"/>
</dbReference>
<protein>
    <submittedName>
        <fullName evidence="2">CHAD domain-containing protein</fullName>
    </submittedName>
</protein>
<dbReference type="Pfam" id="PF05235">
    <property type="entry name" value="CHAD"/>
    <property type="match status" value="1"/>
</dbReference>
<dbReference type="Proteomes" id="UP000628086">
    <property type="component" value="Unassembled WGS sequence"/>
</dbReference>
<reference evidence="2 3" key="1">
    <citation type="journal article" date="2020" name="Microorganisms">
        <title>Reliable Identification of Environmental Pseudomonas Isolates Using the rpoD Gene.</title>
        <authorList>
            <consortium name="The Broad Institute Genome Sequencing Platform"/>
            <person name="Girard L."/>
            <person name="Lood C."/>
            <person name="Rokni-Zadeh H."/>
            <person name="van Noort V."/>
            <person name="Lavigne R."/>
            <person name="De Mot R."/>
        </authorList>
    </citation>
    <scope>NUCLEOTIDE SEQUENCE [LARGE SCALE GENOMIC DNA]</scope>
    <source>
        <strain evidence="2 3">RW7P2</strain>
    </source>
</reference>
<sequence>MPFTDRFVAEIVSLQVRLYSARARLEARTDGEALHDLRIAVRRIRSLLKPLRSVAEMGALSKAAADVGQQTTPARDLEVLIHELEKRTYSNLAQSRRSQLSHSYDAILTGSPLRRLMVALDEWPAEFRAVEFNHGWARIQSRIRKALHRQVDRLHEAIEDKAYDRHQLRVLVKRTRYLTEAFPTLSPLSKNEAKILKELQSALGNWHDHYQWSLKAQTEKDLHPLRRVWEGGADSALEEAEALLLKATKLLPKSSKKAA</sequence>
<name>A0ABR6V5J5_9PSED</name>
<evidence type="ECO:0000259" key="1">
    <source>
        <dbReference type="PROSITE" id="PS51708"/>
    </source>
</evidence>
<dbReference type="InterPro" id="IPR007899">
    <property type="entry name" value="CHAD_dom"/>
</dbReference>
<keyword evidence="3" id="KW-1185">Reference proteome</keyword>
<gene>
    <name evidence="2" type="ORF">HU747_08810</name>
</gene>
<proteinExistence type="predicted"/>
<dbReference type="PANTHER" id="PTHR39339">
    <property type="entry name" value="SLR1444 PROTEIN"/>
    <property type="match status" value="1"/>
</dbReference>
<evidence type="ECO:0000313" key="3">
    <source>
        <dbReference type="Proteomes" id="UP000628086"/>
    </source>
</evidence>
<evidence type="ECO:0000313" key="2">
    <source>
        <dbReference type="EMBL" id="MBC3475701.1"/>
    </source>
</evidence>
<dbReference type="PROSITE" id="PS51708">
    <property type="entry name" value="CHAD"/>
    <property type="match status" value="1"/>
</dbReference>
<dbReference type="Gene3D" id="1.40.20.10">
    <property type="entry name" value="CHAD domain"/>
    <property type="match status" value="1"/>
</dbReference>
<dbReference type="PANTHER" id="PTHR39339:SF1">
    <property type="entry name" value="CHAD DOMAIN-CONTAINING PROTEIN"/>
    <property type="match status" value="1"/>
</dbReference>
<accession>A0ABR6V5J5</accession>
<feature type="domain" description="CHAD" evidence="1">
    <location>
        <begin position="1"/>
        <end position="256"/>
    </location>
</feature>
<dbReference type="InterPro" id="IPR038186">
    <property type="entry name" value="CHAD_dom_sf"/>
</dbReference>
<dbReference type="SMART" id="SM00880">
    <property type="entry name" value="CHAD"/>
    <property type="match status" value="1"/>
</dbReference>
<comment type="caution">
    <text evidence="2">The sequence shown here is derived from an EMBL/GenBank/DDBJ whole genome shotgun (WGS) entry which is preliminary data.</text>
</comment>